<dbReference type="Gene3D" id="3.30.450.20">
    <property type="entry name" value="PAS domain"/>
    <property type="match status" value="1"/>
</dbReference>
<keyword evidence="2" id="KW-1185">Reference proteome</keyword>
<evidence type="ECO:0008006" key="3">
    <source>
        <dbReference type="Google" id="ProtNLM"/>
    </source>
</evidence>
<evidence type="ECO:0000313" key="1">
    <source>
        <dbReference type="EMBL" id="TPG46447.1"/>
    </source>
</evidence>
<protein>
    <recommendedName>
        <fullName evidence="3">Cache domain-containing protein</fullName>
    </recommendedName>
</protein>
<accession>A0A502FAN4</accession>
<evidence type="ECO:0000313" key="2">
    <source>
        <dbReference type="Proteomes" id="UP000317078"/>
    </source>
</evidence>
<organism evidence="1 2">
    <name type="scientific">Muricoccus nepalensis</name>
    <dbReference type="NCBI Taxonomy" id="1854500"/>
    <lineage>
        <taxon>Bacteria</taxon>
        <taxon>Pseudomonadati</taxon>
        <taxon>Pseudomonadota</taxon>
        <taxon>Alphaproteobacteria</taxon>
        <taxon>Acetobacterales</taxon>
        <taxon>Roseomonadaceae</taxon>
        <taxon>Muricoccus</taxon>
    </lineage>
</organism>
<dbReference type="CDD" id="cd12914">
    <property type="entry name" value="PDC1_DGC_like"/>
    <property type="match status" value="1"/>
</dbReference>
<dbReference type="AlphaFoldDB" id="A0A502FAN4"/>
<reference evidence="1 2" key="1">
    <citation type="journal article" date="2019" name="Environ. Microbiol.">
        <title>Species interactions and distinct microbial communities in high Arctic permafrost affected cryosols are associated with the CH4 and CO2 gas fluxes.</title>
        <authorList>
            <person name="Altshuler I."/>
            <person name="Hamel J."/>
            <person name="Turney S."/>
            <person name="Magnuson E."/>
            <person name="Levesque R."/>
            <person name="Greer C."/>
            <person name="Whyte L.G."/>
        </authorList>
    </citation>
    <scope>NUCLEOTIDE SEQUENCE [LARGE SCALE GENOMIC DNA]</scope>
    <source>
        <strain evidence="1 2">S9.3B</strain>
    </source>
</reference>
<proteinExistence type="predicted"/>
<dbReference type="OrthoDB" id="9812260at2"/>
<gene>
    <name evidence="1" type="ORF">EAH89_24875</name>
</gene>
<name>A0A502FAN4_9PROT</name>
<dbReference type="Proteomes" id="UP000317078">
    <property type="component" value="Unassembled WGS sequence"/>
</dbReference>
<comment type="caution">
    <text evidence="1">The sequence shown here is derived from an EMBL/GenBank/DDBJ whole genome shotgun (WGS) entry which is preliminary data.</text>
</comment>
<sequence length="213" mass="22835">MFAAAAACVLWLGAVAEGEAQQHRVLVLDDLARQAAIQLDHGMAERVSQLTDVVASGDLRSLHHPPGIRDLLERVKESWAPYAWIGVTDAAGRVVAASNGLLEGNDVSVRPWFQHGRAGLFVGDVHEAALLASRLRGPEGEPLRFVDIALPLRDADGGLLGMLGAHIFWDWAKQVEQSVLSPSQEAGGVELLIVSADDQVLRTRPARAAFCEG</sequence>
<dbReference type="RefSeq" id="WP_140886427.1">
    <property type="nucleotide sequence ID" value="NZ_RCZP01000040.1"/>
</dbReference>
<dbReference type="EMBL" id="RCZP01000040">
    <property type="protein sequence ID" value="TPG46447.1"/>
    <property type="molecule type" value="Genomic_DNA"/>
</dbReference>